<sequence length="93" mass="10051">MADVHFDERDDAEAFASVLGAEGIACRLHRDEFAGEDDFEDAAWLVEVADSVPALAHRAEEAGGWVVVAPEPPSAAPAPLPAEPRRIKRSQHH</sequence>
<organism evidence="2 3">
    <name type="scientific">Aeromicrobium choanae</name>
    <dbReference type="NCBI Taxonomy" id="1736691"/>
    <lineage>
        <taxon>Bacteria</taxon>
        <taxon>Bacillati</taxon>
        <taxon>Actinomycetota</taxon>
        <taxon>Actinomycetes</taxon>
        <taxon>Propionibacteriales</taxon>
        <taxon>Nocardioidaceae</taxon>
        <taxon>Aeromicrobium</taxon>
    </lineage>
</organism>
<protein>
    <submittedName>
        <fullName evidence="2">Uncharacterized protein</fullName>
    </submittedName>
</protein>
<proteinExistence type="predicted"/>
<feature type="compositionally biased region" description="Pro residues" evidence="1">
    <location>
        <begin position="70"/>
        <end position="82"/>
    </location>
</feature>
<evidence type="ECO:0000313" key="3">
    <source>
        <dbReference type="Proteomes" id="UP000191040"/>
    </source>
</evidence>
<dbReference type="RefSeq" id="WP_197684384.1">
    <property type="nucleotide sequence ID" value="NZ_LT796768.1"/>
</dbReference>
<dbReference type="EMBL" id="LT796768">
    <property type="protein sequence ID" value="SKB04653.1"/>
    <property type="molecule type" value="Genomic_DNA"/>
</dbReference>
<gene>
    <name evidence="2" type="ORF">SAMN06295964_0658</name>
</gene>
<dbReference type="AlphaFoldDB" id="A0A1T4YSL1"/>
<name>A0A1T4YSL1_9ACTN</name>
<reference evidence="3" key="1">
    <citation type="submission" date="2017-02" db="EMBL/GenBank/DDBJ databases">
        <authorList>
            <person name="Varghese N."/>
            <person name="Submissions S."/>
        </authorList>
    </citation>
    <scope>NUCLEOTIDE SEQUENCE [LARGE SCALE GENOMIC DNA]</scope>
    <source>
        <strain evidence="3">9H-4</strain>
    </source>
</reference>
<evidence type="ECO:0000313" key="2">
    <source>
        <dbReference type="EMBL" id="SKB04653.1"/>
    </source>
</evidence>
<dbReference type="Proteomes" id="UP000191040">
    <property type="component" value="Chromosome I"/>
</dbReference>
<keyword evidence="3" id="KW-1185">Reference proteome</keyword>
<dbReference type="STRING" id="1736691.SAMN06295964_0658"/>
<accession>A0A1T4YSL1</accession>
<evidence type="ECO:0000256" key="1">
    <source>
        <dbReference type="SAM" id="MobiDB-lite"/>
    </source>
</evidence>
<feature type="region of interest" description="Disordered" evidence="1">
    <location>
        <begin position="70"/>
        <end position="93"/>
    </location>
</feature>